<comment type="similarity">
    <text evidence="10">Belongs to the UbiD family.</text>
</comment>
<dbReference type="Pfam" id="PF01977">
    <property type="entry name" value="UbiD"/>
    <property type="match status" value="1"/>
</dbReference>
<keyword evidence="6 10" id="KW-0210">Decarboxylase</keyword>
<evidence type="ECO:0000256" key="1">
    <source>
        <dbReference type="ARBA" id="ARBA00022475"/>
    </source>
</evidence>
<name>A0ABT1P116_9GAMM</name>
<evidence type="ECO:0000256" key="10">
    <source>
        <dbReference type="HAMAP-Rule" id="MF_01636"/>
    </source>
</evidence>
<feature type="binding site" evidence="10">
    <location>
        <begin position="189"/>
        <end position="191"/>
    </location>
    <ligand>
        <name>prenylated FMN</name>
        <dbReference type="ChEBI" id="CHEBI:87746"/>
    </ligand>
</feature>
<gene>
    <name evidence="10 14" type="primary">ubiD</name>
    <name evidence="14" type="ORF">HXX02_10160</name>
</gene>
<organism evidence="14 15">
    <name type="scientific">Microbulbifer elongatus</name>
    <dbReference type="NCBI Taxonomy" id="86173"/>
    <lineage>
        <taxon>Bacteria</taxon>
        <taxon>Pseudomonadati</taxon>
        <taxon>Pseudomonadota</taxon>
        <taxon>Gammaproteobacteria</taxon>
        <taxon>Cellvibrionales</taxon>
        <taxon>Microbulbiferaceae</taxon>
        <taxon>Microbulbifer</taxon>
    </lineage>
</organism>
<evidence type="ECO:0000256" key="9">
    <source>
        <dbReference type="ARBA" id="ARBA00023239"/>
    </source>
</evidence>
<comment type="function">
    <text evidence="10">Catalyzes the decarboxylation of 3-octaprenyl-4-hydroxy benzoate to 2-octaprenylphenol, an intermediate step in ubiquinone biosynthesis.</text>
</comment>
<dbReference type="PANTHER" id="PTHR30108">
    <property type="entry name" value="3-OCTAPRENYL-4-HYDROXYBENZOATE CARBOXY-LYASE-RELATED"/>
    <property type="match status" value="1"/>
</dbReference>
<comment type="subcellular location">
    <subcellularLocation>
        <location evidence="10">Cell membrane</location>
        <topology evidence="10">Peripheral membrane protein</topology>
    </subcellularLocation>
</comment>
<dbReference type="NCBIfam" id="NF008175">
    <property type="entry name" value="PRK10922.1"/>
    <property type="match status" value="1"/>
</dbReference>
<dbReference type="GO" id="GO:0008694">
    <property type="term" value="F:4-hydroxy-3-polyprenylbenzoate decarboxylase activity"/>
    <property type="evidence" value="ECO:0007669"/>
    <property type="project" value="UniProtKB-EC"/>
</dbReference>
<comment type="cofactor">
    <cofactor evidence="10">
        <name>Mn(2+)</name>
        <dbReference type="ChEBI" id="CHEBI:29035"/>
    </cofactor>
</comment>
<comment type="pathway">
    <text evidence="10">Cofactor biosynthesis; ubiquinone biosynthesis.</text>
</comment>
<dbReference type="SUPFAM" id="SSF50475">
    <property type="entry name" value="FMN-binding split barrel"/>
    <property type="match status" value="1"/>
</dbReference>
<evidence type="ECO:0000256" key="4">
    <source>
        <dbReference type="ARBA" id="ARBA00022688"/>
    </source>
</evidence>
<dbReference type="EC" id="4.1.1.98" evidence="10"/>
<evidence type="ECO:0000313" key="15">
    <source>
        <dbReference type="Proteomes" id="UP001205566"/>
    </source>
</evidence>
<dbReference type="Proteomes" id="UP001205566">
    <property type="component" value="Unassembled WGS sequence"/>
</dbReference>
<feature type="binding site" evidence="10">
    <location>
        <position position="238"/>
    </location>
    <ligand>
        <name>Mn(2+)</name>
        <dbReference type="ChEBI" id="CHEBI:29035"/>
    </ligand>
</feature>
<evidence type="ECO:0000256" key="6">
    <source>
        <dbReference type="ARBA" id="ARBA00022793"/>
    </source>
</evidence>
<protein>
    <recommendedName>
        <fullName evidence="10">3-octaprenyl-4-hydroxybenzoate carboxy-lyase</fullName>
        <ecNumber evidence="10">4.1.1.98</ecNumber>
    </recommendedName>
    <alternativeName>
        <fullName evidence="10">Polyprenyl p-hydroxybenzoate decarboxylase</fullName>
    </alternativeName>
</protein>
<dbReference type="InterPro" id="IPR049383">
    <property type="entry name" value="UbiD-like_N"/>
</dbReference>
<dbReference type="RefSeq" id="WP_255874850.1">
    <property type="nucleotide sequence ID" value="NZ_JACASI010000030.1"/>
</dbReference>
<dbReference type="InterPro" id="IPR049381">
    <property type="entry name" value="UbiD-like_C"/>
</dbReference>
<keyword evidence="7 10" id="KW-0472">Membrane</keyword>
<keyword evidence="8 10" id="KW-0464">Manganese</keyword>
<evidence type="ECO:0000259" key="11">
    <source>
        <dbReference type="Pfam" id="PF01977"/>
    </source>
</evidence>
<keyword evidence="5 10" id="KW-0479">Metal-binding</keyword>
<keyword evidence="9 10" id="KW-0456">Lyase</keyword>
<comment type="subunit">
    <text evidence="10">Homohexamer.</text>
</comment>
<keyword evidence="4 10" id="KW-0831">Ubiquinone biosynthesis</keyword>
<sequence length="487" mass="55055">MKYKDLRDFIQLLEKRGLLKRIKYPVSPVLEMTEIADRVLRAGGPALLFENPTGYDTPVLANLFGTPERVALGMGKESVSELRQVGELLAFLKEPQPPEGFKDAWQKLPIFKQVMNMGPKVVSKADSQQFEIDTADIDLTRLPIQTCWPGDAAPLVTWPLVITRGPEKKRQNLGIYRMQLIGKNRLIMRWLSHRGGALDFREWQQQYPGEPFPVAVALGADPATILGAVTPVPDTLSEYAFAGLLRGSKTEVADARLSNLQVPASAEYVLEGYIYPDDMADEGPYGDHTGYYNEVDRFPVFTVEKITHRKDPIYHSTYTGRPPDEPAVLGEALNEVFVPILRKQFPEIVDFYLPPEGCSYRLAVVTMKKQYAGHAKRVMMGVWSFLRQFMYTKFVIVTDDDVNARDWNDVIWAMTTRMDPARDTVMVENTPIDYLDFASPVSGLGSKIGFDATNKWEGETTREWGRPIVKDPEVTRKVDEIWSELGL</sequence>
<dbReference type="EMBL" id="JACASI010000030">
    <property type="protein sequence ID" value="MCQ3829808.1"/>
    <property type="molecule type" value="Genomic_DNA"/>
</dbReference>
<dbReference type="Gene3D" id="3.40.1670.10">
    <property type="entry name" value="UbiD C-terminal domain-like"/>
    <property type="match status" value="1"/>
</dbReference>
<feature type="binding site" evidence="10">
    <location>
        <begin position="175"/>
        <end position="177"/>
    </location>
    <ligand>
        <name>prenylated FMN</name>
        <dbReference type="ChEBI" id="CHEBI:87746"/>
    </ligand>
</feature>
<dbReference type="Pfam" id="PF20695">
    <property type="entry name" value="UbiD_N"/>
    <property type="match status" value="1"/>
</dbReference>
<keyword evidence="1 10" id="KW-1003">Cell membrane</keyword>
<evidence type="ECO:0000313" key="14">
    <source>
        <dbReference type="EMBL" id="MCQ3829808.1"/>
    </source>
</evidence>
<comment type="caution">
    <text evidence="14">The sequence shown here is derived from an EMBL/GenBank/DDBJ whole genome shotgun (WGS) entry which is preliminary data.</text>
</comment>
<proteinExistence type="inferred from homology"/>
<evidence type="ECO:0000256" key="5">
    <source>
        <dbReference type="ARBA" id="ARBA00022723"/>
    </source>
</evidence>
<feature type="domain" description="3-octaprenyl-4-hydroxybenzoate carboxy-lyase-like Rift-related" evidence="11">
    <location>
        <begin position="122"/>
        <end position="322"/>
    </location>
</feature>
<dbReference type="PANTHER" id="PTHR30108:SF17">
    <property type="entry name" value="FERULIC ACID DECARBOXYLASE 1"/>
    <property type="match status" value="1"/>
</dbReference>
<feature type="active site" description="Proton donor" evidence="10">
    <location>
        <position position="287"/>
    </location>
</feature>
<evidence type="ECO:0000256" key="3">
    <source>
        <dbReference type="ARBA" id="ARBA00022643"/>
    </source>
</evidence>
<reference evidence="14" key="1">
    <citation type="thesis" date="2020" institute="Technische Universitat Dresden" country="Dresden, Germany">
        <title>The Agarolytic System of Microbulbifer elongatus PORT2, Isolated from Batu Karas, Pangandaran West Java Indonesia.</title>
        <authorList>
            <person name="Anggraeni S.R."/>
        </authorList>
    </citation>
    <scope>NUCLEOTIDE SEQUENCE</scope>
    <source>
        <strain evidence="14">PORT2</strain>
    </source>
</reference>
<keyword evidence="2 10" id="KW-0285">Flavoprotein</keyword>
<feature type="binding site" evidence="10">
    <location>
        <position position="172"/>
    </location>
    <ligand>
        <name>Mn(2+)</name>
        <dbReference type="ChEBI" id="CHEBI:29035"/>
    </ligand>
</feature>
<dbReference type="NCBIfam" id="TIGR00148">
    <property type="entry name" value="UbiD family decarboxylase"/>
    <property type="match status" value="1"/>
</dbReference>
<dbReference type="InterPro" id="IPR048304">
    <property type="entry name" value="UbiD_Rift_dom"/>
</dbReference>
<dbReference type="Gene3D" id="1.20.5.570">
    <property type="entry name" value="Single helix bin"/>
    <property type="match status" value="1"/>
</dbReference>
<feature type="binding site" evidence="10">
    <location>
        <begin position="194"/>
        <end position="195"/>
    </location>
    <ligand>
        <name>prenylated FMN</name>
        <dbReference type="ChEBI" id="CHEBI:87746"/>
    </ligand>
</feature>
<keyword evidence="3 10" id="KW-0288">FMN</keyword>
<evidence type="ECO:0000259" key="12">
    <source>
        <dbReference type="Pfam" id="PF20695"/>
    </source>
</evidence>
<comment type="catalytic activity">
    <reaction evidence="10">
        <text>a 4-hydroxy-3-(all-trans-polyprenyl)benzoate + H(+) = a 2-(all-trans-polyprenyl)phenol + CO2</text>
        <dbReference type="Rhea" id="RHEA:41680"/>
        <dbReference type="Rhea" id="RHEA-COMP:9514"/>
        <dbReference type="Rhea" id="RHEA-COMP:9516"/>
        <dbReference type="ChEBI" id="CHEBI:1269"/>
        <dbReference type="ChEBI" id="CHEBI:15378"/>
        <dbReference type="ChEBI" id="CHEBI:16526"/>
        <dbReference type="ChEBI" id="CHEBI:78396"/>
        <dbReference type="EC" id="4.1.1.98"/>
    </reaction>
</comment>
<feature type="domain" description="3-octaprenyl-4-hydroxybenzoate carboxy-lyase-like C-terminal" evidence="13">
    <location>
        <begin position="328"/>
        <end position="452"/>
    </location>
</feature>
<evidence type="ECO:0000259" key="13">
    <source>
        <dbReference type="Pfam" id="PF20696"/>
    </source>
</evidence>
<feature type="domain" description="3-octaprenyl-4-hydroxybenzoate carboxy-lyase-like N-terminal" evidence="12">
    <location>
        <begin position="10"/>
        <end position="89"/>
    </location>
</feature>
<dbReference type="InterPro" id="IPR023677">
    <property type="entry name" value="UbiD_bacteria"/>
</dbReference>
<dbReference type="Pfam" id="PF20696">
    <property type="entry name" value="UbiD_C"/>
    <property type="match status" value="1"/>
</dbReference>
<dbReference type="HAMAP" id="MF_01636">
    <property type="entry name" value="UbiD"/>
    <property type="match status" value="1"/>
</dbReference>
<accession>A0ABT1P116</accession>
<evidence type="ECO:0000256" key="8">
    <source>
        <dbReference type="ARBA" id="ARBA00023211"/>
    </source>
</evidence>
<keyword evidence="15" id="KW-1185">Reference proteome</keyword>
<evidence type="ECO:0000256" key="7">
    <source>
        <dbReference type="ARBA" id="ARBA00023136"/>
    </source>
</evidence>
<comment type="cofactor">
    <cofactor evidence="10">
        <name>prenylated FMN</name>
        <dbReference type="ChEBI" id="CHEBI:87746"/>
    </cofactor>
    <text evidence="10">Binds 1 prenylated FMN per subunit.</text>
</comment>
<dbReference type="InterPro" id="IPR002830">
    <property type="entry name" value="UbiD"/>
</dbReference>
<evidence type="ECO:0000256" key="2">
    <source>
        <dbReference type="ARBA" id="ARBA00022630"/>
    </source>
</evidence>
<dbReference type="SUPFAM" id="SSF143968">
    <property type="entry name" value="UbiD C-terminal domain-like"/>
    <property type="match status" value="1"/>
</dbReference>